<feature type="region of interest" description="Disordered" evidence="1">
    <location>
        <begin position="58"/>
        <end position="78"/>
    </location>
</feature>
<comment type="caution">
    <text evidence="2">The sequence shown here is derived from an EMBL/GenBank/DDBJ whole genome shotgun (WGS) entry which is preliminary data.</text>
</comment>
<gene>
    <name evidence="2" type="ORF">ACFPEL_23065</name>
</gene>
<proteinExistence type="predicted"/>
<evidence type="ECO:0000313" key="3">
    <source>
        <dbReference type="Proteomes" id="UP001595909"/>
    </source>
</evidence>
<dbReference type="Proteomes" id="UP001595909">
    <property type="component" value="Unassembled WGS sequence"/>
</dbReference>
<name>A0ABV9RM95_9PSEU</name>
<keyword evidence="3" id="KW-1185">Reference proteome</keyword>
<protein>
    <submittedName>
        <fullName evidence="2">Uncharacterized protein</fullName>
    </submittedName>
</protein>
<dbReference type="EMBL" id="JBHSIM010000049">
    <property type="protein sequence ID" value="MFC4835309.1"/>
    <property type="molecule type" value="Genomic_DNA"/>
</dbReference>
<evidence type="ECO:0000313" key="2">
    <source>
        <dbReference type="EMBL" id="MFC4835309.1"/>
    </source>
</evidence>
<reference evidence="3" key="1">
    <citation type="journal article" date="2019" name="Int. J. Syst. Evol. Microbiol.">
        <title>The Global Catalogue of Microorganisms (GCM) 10K type strain sequencing project: providing services to taxonomists for standard genome sequencing and annotation.</title>
        <authorList>
            <consortium name="The Broad Institute Genomics Platform"/>
            <consortium name="The Broad Institute Genome Sequencing Center for Infectious Disease"/>
            <person name="Wu L."/>
            <person name="Ma J."/>
        </authorList>
    </citation>
    <scope>NUCLEOTIDE SEQUENCE [LARGE SCALE GENOMIC DNA]</scope>
    <source>
        <strain evidence="3">CCUG 50347</strain>
    </source>
</reference>
<accession>A0ABV9RM95</accession>
<organism evidence="2 3">
    <name type="scientific">Actinomycetospora chibensis</name>
    <dbReference type="NCBI Taxonomy" id="663606"/>
    <lineage>
        <taxon>Bacteria</taxon>
        <taxon>Bacillati</taxon>
        <taxon>Actinomycetota</taxon>
        <taxon>Actinomycetes</taxon>
        <taxon>Pseudonocardiales</taxon>
        <taxon>Pseudonocardiaceae</taxon>
        <taxon>Actinomycetospora</taxon>
    </lineage>
</organism>
<evidence type="ECO:0000256" key="1">
    <source>
        <dbReference type="SAM" id="MobiDB-lite"/>
    </source>
</evidence>
<sequence length="78" mass="8544">MTRVLLSDGWHEVHERTFELDGHSFGFAELVPVEGQHGELIATARFITGPLTSVLAVESEPTPTEDVPGRAPRPPAWP</sequence>